<dbReference type="PANTHER" id="PTHR11142">
    <property type="entry name" value="PSEUDOURIDYLATE SYNTHASE"/>
    <property type="match status" value="1"/>
</dbReference>
<comment type="caution">
    <text evidence="4">Lacks conserved residue(s) required for the propagation of feature annotation.</text>
</comment>
<proteinExistence type="inferred from homology"/>
<reference evidence="9 10" key="1">
    <citation type="journal article" date="2010" name="J. Bacteriol.">
        <title>The complete genome sequence of Croceibacter atlanticus HTCC2559T.</title>
        <authorList>
            <person name="Oh H.M."/>
            <person name="Kang I."/>
            <person name="Ferriera S."/>
            <person name="Giovannoni S.J."/>
            <person name="Cho J.C."/>
        </authorList>
    </citation>
    <scope>NUCLEOTIDE SEQUENCE [LARGE SCALE GENOMIC DNA]</scope>
    <source>
        <strain evidence="10">ATCC BAA-628 / HTCC2559 / KCTC 12090</strain>
    </source>
</reference>
<dbReference type="InterPro" id="IPR020103">
    <property type="entry name" value="PsdUridine_synth_cat_dom_sf"/>
</dbReference>
<dbReference type="RefSeq" id="WP_013188444.1">
    <property type="nucleotide sequence ID" value="NC_014230.1"/>
</dbReference>
<comment type="similarity">
    <text evidence="1 4 7">Belongs to the tRNA pseudouridine synthase TruA family.</text>
</comment>
<dbReference type="InterPro" id="IPR001406">
    <property type="entry name" value="PsdUridine_synth_TruA"/>
</dbReference>
<dbReference type="GeneID" id="89454413"/>
<dbReference type="EMBL" id="CP002046">
    <property type="protein sequence ID" value="EAP87063.1"/>
    <property type="molecule type" value="Genomic_DNA"/>
</dbReference>
<dbReference type="InterPro" id="IPR020095">
    <property type="entry name" value="PsdUridine_synth_TruA_C"/>
</dbReference>
<evidence type="ECO:0000256" key="2">
    <source>
        <dbReference type="ARBA" id="ARBA00022694"/>
    </source>
</evidence>
<dbReference type="SUPFAM" id="SSF55120">
    <property type="entry name" value="Pseudouridine synthase"/>
    <property type="match status" value="1"/>
</dbReference>
<dbReference type="EC" id="5.4.99.12" evidence="4"/>
<keyword evidence="3 4" id="KW-0413">Isomerase</keyword>
<evidence type="ECO:0000256" key="7">
    <source>
        <dbReference type="RuleBase" id="RU003792"/>
    </source>
</evidence>
<dbReference type="InterPro" id="IPR020097">
    <property type="entry name" value="PsdUridine_synth_TruA_a/b_dom"/>
</dbReference>
<sequence length="258" mass="29307">MRYFLDIAYNGKPYHGFQRQPEDISVQEVLEDAIAVYFQKAVTIFGAGRTDTGVHGKQLIAHFDSDTTINESQFLYKLNKLLPDSVAVRDVYLVNSEAHARFDAMAREYEYVVTTRKDPFLSESALYIIKPLDVEAMNTAAKVLLEYTDFECFSKVKTDVKTFNCKITYAHWSQHGHKLVFTIRADRFLRNMVRAIVGTLLEVGLGKRLPGSIHDIIASKNRGEAGKSVAAQGLYLTKVLYPDCIKNLSLTREEFTYN</sequence>
<dbReference type="Pfam" id="PF01416">
    <property type="entry name" value="PseudoU_synth_1"/>
    <property type="match status" value="1"/>
</dbReference>
<dbReference type="Gene3D" id="3.30.70.580">
    <property type="entry name" value="Pseudouridine synthase I, catalytic domain, N-terminal subdomain"/>
    <property type="match status" value="1"/>
</dbReference>
<dbReference type="NCBIfam" id="TIGR00071">
    <property type="entry name" value="hisT_truA"/>
    <property type="match status" value="1"/>
</dbReference>
<feature type="binding site" evidence="4 6">
    <location>
        <position position="109"/>
    </location>
    <ligand>
        <name>substrate</name>
    </ligand>
</feature>
<evidence type="ECO:0000256" key="5">
    <source>
        <dbReference type="PIRSR" id="PIRSR001430-1"/>
    </source>
</evidence>
<keyword evidence="10" id="KW-1185">Reference proteome</keyword>
<dbReference type="CDD" id="cd02570">
    <property type="entry name" value="PseudoU_synth_EcTruA"/>
    <property type="match status" value="1"/>
</dbReference>
<evidence type="ECO:0000313" key="10">
    <source>
        <dbReference type="Proteomes" id="UP000002297"/>
    </source>
</evidence>
<dbReference type="GO" id="GO:0031119">
    <property type="term" value="P:tRNA pseudouridine synthesis"/>
    <property type="evidence" value="ECO:0007669"/>
    <property type="project" value="UniProtKB-UniRule"/>
</dbReference>
<dbReference type="eggNOG" id="COG0101">
    <property type="taxonomic scope" value="Bacteria"/>
</dbReference>
<accession>A3UB77</accession>
<dbReference type="PIRSF" id="PIRSF001430">
    <property type="entry name" value="tRNA_psdUrid_synth"/>
    <property type="match status" value="1"/>
</dbReference>
<evidence type="ECO:0000256" key="6">
    <source>
        <dbReference type="PIRSR" id="PIRSR001430-2"/>
    </source>
</evidence>
<dbReference type="HOGENOM" id="CLU_014673_0_1_10"/>
<dbReference type="FunFam" id="3.30.70.580:FF:000001">
    <property type="entry name" value="tRNA pseudouridine synthase A"/>
    <property type="match status" value="1"/>
</dbReference>
<dbReference type="AlphaFoldDB" id="A3UB77"/>
<dbReference type="GO" id="GO:0160147">
    <property type="term" value="F:tRNA pseudouridine(38-40) synthase activity"/>
    <property type="evidence" value="ECO:0007669"/>
    <property type="project" value="UniProtKB-EC"/>
</dbReference>
<keyword evidence="2 4" id="KW-0819">tRNA processing</keyword>
<dbReference type="Gene3D" id="3.30.70.660">
    <property type="entry name" value="Pseudouridine synthase I, catalytic domain, C-terminal subdomain"/>
    <property type="match status" value="1"/>
</dbReference>
<name>A3UB77_CROAH</name>
<comment type="function">
    <text evidence="4">Formation of pseudouridine at positions 38, 39 and 40 in the anticodon stem and loop of transfer RNAs.</text>
</comment>
<dbReference type="STRING" id="216432.CA2559_13523"/>
<dbReference type="GO" id="GO:0003723">
    <property type="term" value="F:RNA binding"/>
    <property type="evidence" value="ECO:0007669"/>
    <property type="project" value="InterPro"/>
</dbReference>
<comment type="catalytic activity">
    <reaction evidence="4 7">
        <text>uridine(38/39/40) in tRNA = pseudouridine(38/39/40) in tRNA</text>
        <dbReference type="Rhea" id="RHEA:22376"/>
        <dbReference type="Rhea" id="RHEA-COMP:10085"/>
        <dbReference type="Rhea" id="RHEA-COMP:10087"/>
        <dbReference type="ChEBI" id="CHEBI:65314"/>
        <dbReference type="ChEBI" id="CHEBI:65315"/>
        <dbReference type="EC" id="5.4.99.12"/>
    </reaction>
</comment>
<feature type="domain" description="Pseudouridine synthase I TruA alpha/beta" evidence="8">
    <location>
        <begin position="148"/>
        <end position="242"/>
    </location>
</feature>
<dbReference type="OrthoDB" id="9811823at2"/>
<dbReference type="PANTHER" id="PTHR11142:SF0">
    <property type="entry name" value="TRNA PSEUDOURIDINE SYNTHASE-LIKE 1"/>
    <property type="match status" value="1"/>
</dbReference>
<evidence type="ECO:0000256" key="1">
    <source>
        <dbReference type="ARBA" id="ARBA00009375"/>
    </source>
</evidence>
<dbReference type="InterPro" id="IPR020094">
    <property type="entry name" value="TruA/RsuA/RluB/E/F_N"/>
</dbReference>
<gene>
    <name evidence="4" type="primary">truA</name>
    <name evidence="9" type="ordered locus">CA2559_13523</name>
</gene>
<organism evidence="9 10">
    <name type="scientific">Croceibacter atlanticus (strain ATCC BAA-628 / JCM 21780 / CIP 108009 / IAM 15332 / KCTC 12090 / HTCC2559)</name>
    <dbReference type="NCBI Taxonomy" id="216432"/>
    <lineage>
        <taxon>Bacteria</taxon>
        <taxon>Pseudomonadati</taxon>
        <taxon>Bacteroidota</taxon>
        <taxon>Flavobacteriia</taxon>
        <taxon>Flavobacteriales</taxon>
        <taxon>Flavobacteriaceae</taxon>
        <taxon>Croceibacter</taxon>
    </lineage>
</organism>
<dbReference type="KEGG" id="cat:CA2559_13523"/>
<evidence type="ECO:0000259" key="8">
    <source>
        <dbReference type="Pfam" id="PF01416"/>
    </source>
</evidence>
<dbReference type="Proteomes" id="UP000002297">
    <property type="component" value="Chromosome"/>
</dbReference>
<evidence type="ECO:0000256" key="4">
    <source>
        <dbReference type="HAMAP-Rule" id="MF_00171"/>
    </source>
</evidence>
<dbReference type="HAMAP" id="MF_00171">
    <property type="entry name" value="TruA"/>
    <property type="match status" value="1"/>
</dbReference>
<protein>
    <recommendedName>
        <fullName evidence="4">tRNA pseudouridine synthase A</fullName>
        <ecNumber evidence="4">5.4.99.12</ecNumber>
    </recommendedName>
    <alternativeName>
        <fullName evidence="4">tRNA pseudouridine(38-40) synthase</fullName>
    </alternativeName>
    <alternativeName>
        <fullName evidence="4">tRNA pseudouridylate synthase I</fullName>
    </alternativeName>
    <alternativeName>
        <fullName evidence="4">tRNA-uridine isomerase I</fullName>
    </alternativeName>
</protein>
<feature type="active site" description="Nucleophile" evidence="4 5">
    <location>
        <position position="51"/>
    </location>
</feature>
<evidence type="ECO:0000313" key="9">
    <source>
        <dbReference type="EMBL" id="EAP87063.1"/>
    </source>
</evidence>
<comment type="subunit">
    <text evidence="4">Homodimer.</text>
</comment>
<evidence type="ECO:0000256" key="3">
    <source>
        <dbReference type="ARBA" id="ARBA00023235"/>
    </source>
</evidence>